<gene>
    <name evidence="11" type="primary">LOC103058931</name>
</gene>
<feature type="disulfide bond" evidence="6">
    <location>
        <begin position="207"/>
        <end position="234"/>
    </location>
</feature>
<evidence type="ECO:0000256" key="3">
    <source>
        <dbReference type="ARBA" id="ARBA00022737"/>
    </source>
</evidence>
<organism evidence="10 11">
    <name type="scientific">Python bivittatus</name>
    <name type="common">Burmese python</name>
    <name type="synonym">Python molurus bivittatus</name>
    <dbReference type="NCBI Taxonomy" id="176946"/>
    <lineage>
        <taxon>Eukaryota</taxon>
        <taxon>Metazoa</taxon>
        <taxon>Chordata</taxon>
        <taxon>Craniata</taxon>
        <taxon>Vertebrata</taxon>
        <taxon>Euteleostomi</taxon>
        <taxon>Lepidosauria</taxon>
        <taxon>Squamata</taxon>
        <taxon>Bifurcata</taxon>
        <taxon>Unidentata</taxon>
        <taxon>Episquamata</taxon>
        <taxon>Toxicofera</taxon>
        <taxon>Serpentes</taxon>
        <taxon>Henophidia</taxon>
        <taxon>Pythonidae</taxon>
        <taxon>Python</taxon>
    </lineage>
</organism>
<dbReference type="Pfam" id="PF00084">
    <property type="entry name" value="Sushi"/>
    <property type="match status" value="4"/>
</dbReference>
<keyword evidence="2 8" id="KW-0732">Signal</keyword>
<evidence type="ECO:0000313" key="10">
    <source>
        <dbReference type="Proteomes" id="UP000695026"/>
    </source>
</evidence>
<evidence type="ECO:0000256" key="2">
    <source>
        <dbReference type="ARBA" id="ARBA00022729"/>
    </source>
</evidence>
<feature type="disulfide bond" evidence="6">
    <location>
        <begin position="335"/>
        <end position="362"/>
    </location>
</feature>
<dbReference type="OMA" id="CKETCIL"/>
<evidence type="ECO:0000256" key="7">
    <source>
        <dbReference type="SAM" id="Phobius"/>
    </source>
</evidence>
<reference evidence="11" key="1">
    <citation type="submission" date="2025-08" db="UniProtKB">
        <authorList>
            <consortium name="RefSeq"/>
        </authorList>
    </citation>
    <scope>IDENTIFICATION</scope>
    <source>
        <tissue evidence="11">Liver</tissue>
    </source>
</reference>
<dbReference type="SUPFAM" id="SSF57535">
    <property type="entry name" value="Complement control module/SCR domain"/>
    <property type="match status" value="5"/>
</dbReference>
<evidence type="ECO:0000256" key="4">
    <source>
        <dbReference type="ARBA" id="ARBA00023157"/>
    </source>
</evidence>
<keyword evidence="5" id="KW-0325">Glycoprotein</keyword>
<dbReference type="InterPro" id="IPR050350">
    <property type="entry name" value="Compl-Cell_Adhes-Reg"/>
</dbReference>
<feature type="signal peptide" evidence="8">
    <location>
        <begin position="1"/>
        <end position="23"/>
    </location>
</feature>
<keyword evidence="7" id="KW-1133">Transmembrane helix</keyword>
<dbReference type="KEGG" id="pbi:103058931"/>
<evidence type="ECO:0000256" key="8">
    <source>
        <dbReference type="SAM" id="SignalP"/>
    </source>
</evidence>
<keyword evidence="3" id="KW-0677">Repeat</keyword>
<keyword evidence="7" id="KW-0472">Membrane</keyword>
<evidence type="ECO:0000256" key="6">
    <source>
        <dbReference type="PROSITE-ProRule" id="PRU00302"/>
    </source>
</evidence>
<dbReference type="FunFam" id="2.10.70.10:FF:000014">
    <property type="entry name" value="Membrane cofactor protein"/>
    <property type="match status" value="1"/>
</dbReference>
<comment type="caution">
    <text evidence="6">Lacks conserved residue(s) required for the propagation of feature annotation.</text>
</comment>
<feature type="domain" description="Sushi" evidence="9">
    <location>
        <begin position="113"/>
        <end position="176"/>
    </location>
</feature>
<dbReference type="PANTHER" id="PTHR19325:SF570">
    <property type="entry name" value="COMPLEMENT COMPONENT 4 BINDING PROTEIN, MEMBRANE"/>
    <property type="match status" value="1"/>
</dbReference>
<keyword evidence="1 6" id="KW-0768">Sushi</keyword>
<proteinExistence type="predicted"/>
<name>A0A9F5IQV8_PYTBI</name>
<feature type="domain" description="Sushi" evidence="9">
    <location>
        <begin position="177"/>
        <end position="236"/>
    </location>
</feature>
<dbReference type="RefSeq" id="XP_025021986.1">
    <property type="nucleotide sequence ID" value="XM_025166218.1"/>
</dbReference>
<evidence type="ECO:0000313" key="11">
    <source>
        <dbReference type="RefSeq" id="XP_025021986.1"/>
    </source>
</evidence>
<dbReference type="InterPro" id="IPR035976">
    <property type="entry name" value="Sushi/SCR/CCP_sf"/>
</dbReference>
<feature type="transmembrane region" description="Helical" evidence="7">
    <location>
        <begin position="366"/>
        <end position="388"/>
    </location>
</feature>
<feature type="chain" id="PRO_5039886117" evidence="8">
    <location>
        <begin position="24"/>
        <end position="395"/>
    </location>
</feature>
<keyword evidence="4 6" id="KW-1015">Disulfide bond</keyword>
<dbReference type="AlphaFoldDB" id="A0A9F5IQV8"/>
<sequence>MSRRRPSRLLAILALAALTLTLAWPVDGSKDFEPLGIRSAEKSTDLHKTDHCLIANLPVFEGSEPAFSFPAISYYHRIIYKCKVGFKPVTGNVSVMRCHRGSWKPVKDFCRRIYCREPPNIIDGFHNGNASTYPYGTIINYSCNKNLSLIGPSSISCSGNRDLTGRWKGKPPICQVVFCKDPVVEHGIKITGFEKSYMYGSNVAFQCKIGYFMVGNPLIRCEKNSSWVPKVPSCKKISAYICGAPLILNGNIQPLQPHYESGKKVAISCNLNYSFIDDTTMMTIQCEGYNLWNPPAQLCVFRTSPDTSHLFVYHGTIVHGRKNKYKPGDEVVIECHAGYILIGPSRIKYIGGKKWFPRVPGCHLSAFLKLLILGCLLPILILAIKMFYQKYLQKR</sequence>
<feature type="domain" description="Sushi" evidence="9">
    <location>
        <begin position="297"/>
        <end position="364"/>
    </location>
</feature>
<protein>
    <submittedName>
        <fullName evidence="11">C4b-binding protein alpha chain</fullName>
    </submittedName>
</protein>
<keyword evidence="7" id="KW-0812">Transmembrane</keyword>
<evidence type="ECO:0000259" key="9">
    <source>
        <dbReference type="PROSITE" id="PS50923"/>
    </source>
</evidence>
<dbReference type="Gene3D" id="2.10.70.10">
    <property type="entry name" value="Complement Module, domain 1"/>
    <property type="match status" value="4"/>
</dbReference>
<dbReference type="SMART" id="SM00032">
    <property type="entry name" value="CCP"/>
    <property type="match status" value="5"/>
</dbReference>
<evidence type="ECO:0000256" key="5">
    <source>
        <dbReference type="ARBA" id="ARBA00023180"/>
    </source>
</evidence>
<dbReference type="PANTHER" id="PTHR19325">
    <property type="entry name" value="COMPLEMENT COMPONENT-RELATED SUSHI DOMAIN-CONTAINING"/>
    <property type="match status" value="1"/>
</dbReference>
<keyword evidence="10" id="KW-1185">Reference proteome</keyword>
<dbReference type="InterPro" id="IPR000436">
    <property type="entry name" value="Sushi_SCR_CCP_dom"/>
</dbReference>
<accession>A0A9F5IQV8</accession>
<dbReference type="CDD" id="cd00033">
    <property type="entry name" value="CCP"/>
    <property type="match status" value="4"/>
</dbReference>
<dbReference type="Proteomes" id="UP000695026">
    <property type="component" value="Unplaced"/>
</dbReference>
<evidence type="ECO:0000256" key="1">
    <source>
        <dbReference type="ARBA" id="ARBA00022659"/>
    </source>
</evidence>
<dbReference type="GeneID" id="103058931"/>
<dbReference type="PROSITE" id="PS50923">
    <property type="entry name" value="SUSHI"/>
    <property type="match status" value="3"/>
</dbReference>
<dbReference type="OrthoDB" id="9042511at2759"/>